<protein>
    <submittedName>
        <fullName evidence="1">Four helix bundle protein</fullName>
    </submittedName>
</protein>
<gene>
    <name evidence="1" type="ORF">H6G03_30820</name>
</gene>
<dbReference type="AlphaFoldDB" id="A0A926VKH7"/>
<dbReference type="InterPro" id="IPR036583">
    <property type="entry name" value="23S_rRNA_IVS_sf"/>
</dbReference>
<comment type="caution">
    <text evidence="1">The sequence shown here is derived from an EMBL/GenBank/DDBJ whole genome shotgun (WGS) entry which is preliminary data.</text>
</comment>
<dbReference type="EMBL" id="JACJPW010000120">
    <property type="protein sequence ID" value="MBD2185419.1"/>
    <property type="molecule type" value="Genomic_DNA"/>
</dbReference>
<dbReference type="InterPro" id="IPR012657">
    <property type="entry name" value="23S_rRNA-intervening_sequence"/>
</dbReference>
<dbReference type="RefSeq" id="WP_190473723.1">
    <property type="nucleotide sequence ID" value="NZ_JACJPW010000120.1"/>
</dbReference>
<reference evidence="1" key="2">
    <citation type="submission" date="2020-08" db="EMBL/GenBank/DDBJ databases">
        <authorList>
            <person name="Chen M."/>
            <person name="Teng W."/>
            <person name="Zhao L."/>
            <person name="Hu C."/>
            <person name="Zhou Y."/>
            <person name="Han B."/>
            <person name="Song L."/>
            <person name="Shu W."/>
        </authorList>
    </citation>
    <scope>NUCLEOTIDE SEQUENCE</scope>
    <source>
        <strain evidence="1">FACHB-1375</strain>
    </source>
</reference>
<accession>A0A926VKH7</accession>
<dbReference type="NCBIfam" id="TIGR02436">
    <property type="entry name" value="four helix bundle protein"/>
    <property type="match status" value="1"/>
</dbReference>
<dbReference type="Pfam" id="PF05635">
    <property type="entry name" value="23S_rRNA_IVP"/>
    <property type="match status" value="1"/>
</dbReference>
<dbReference type="SUPFAM" id="SSF158446">
    <property type="entry name" value="IVS-encoded protein-like"/>
    <property type="match status" value="1"/>
</dbReference>
<keyword evidence="2" id="KW-1185">Reference proteome</keyword>
<evidence type="ECO:0000313" key="1">
    <source>
        <dbReference type="EMBL" id="MBD2185419.1"/>
    </source>
</evidence>
<reference evidence="1" key="1">
    <citation type="journal article" date="2015" name="ISME J.">
        <title>Draft Genome Sequence of Streptomyces incarnatus NRRL8089, which Produces the Nucleoside Antibiotic Sinefungin.</title>
        <authorList>
            <person name="Oshima K."/>
            <person name="Hattori M."/>
            <person name="Shimizu H."/>
            <person name="Fukuda K."/>
            <person name="Nemoto M."/>
            <person name="Inagaki K."/>
            <person name="Tamura T."/>
        </authorList>
    </citation>
    <scope>NUCLEOTIDE SEQUENCE</scope>
    <source>
        <strain evidence="1">FACHB-1375</strain>
    </source>
</reference>
<proteinExistence type="predicted"/>
<organism evidence="1 2">
    <name type="scientific">Aerosakkonema funiforme FACHB-1375</name>
    <dbReference type="NCBI Taxonomy" id="2949571"/>
    <lineage>
        <taxon>Bacteria</taxon>
        <taxon>Bacillati</taxon>
        <taxon>Cyanobacteriota</taxon>
        <taxon>Cyanophyceae</taxon>
        <taxon>Oscillatoriophycideae</taxon>
        <taxon>Aerosakkonematales</taxon>
        <taxon>Aerosakkonemataceae</taxon>
        <taxon>Aerosakkonema</taxon>
    </lineage>
</organism>
<dbReference type="Gene3D" id="1.20.1440.60">
    <property type="entry name" value="23S rRNA-intervening sequence"/>
    <property type="match status" value="1"/>
</dbReference>
<dbReference type="Proteomes" id="UP000641646">
    <property type="component" value="Unassembled WGS sequence"/>
</dbReference>
<name>A0A926VKH7_9CYAN</name>
<sequence length="128" mass="14890">MAKPDFEKLQVYRLAEKLGNEIWQIVTKWDEFEKNTLGRQIIIAADSIGANIAKGTAHDYKDNRDFVRIGKDCLDETRHCLRQAYKRSLLTIEDIDKLKEIIDELSVQLNAYLLYIENAVKQHPEDPD</sequence>
<evidence type="ECO:0000313" key="2">
    <source>
        <dbReference type="Proteomes" id="UP000641646"/>
    </source>
</evidence>